<dbReference type="AlphaFoldDB" id="A0A9W6ZV76"/>
<gene>
    <name evidence="2" type="ORF">TrLO_g11437</name>
</gene>
<feature type="region of interest" description="Disordered" evidence="1">
    <location>
        <begin position="56"/>
        <end position="100"/>
    </location>
</feature>
<proteinExistence type="predicted"/>
<sequence length="100" mass="11481">MELKSMTIPESLQKFGKFVLDNCSKLVPSNINVSYDRDEDDDAGYDATPDVVAHLRSKQQAEAEQAEADRIKQEADRIKQDKNDARSRRLQQRQARRSSK</sequence>
<comment type="caution">
    <text evidence="2">The sequence shown here is derived from an EMBL/GenBank/DDBJ whole genome shotgun (WGS) entry which is preliminary data.</text>
</comment>
<name>A0A9W6ZV76_9STRA</name>
<feature type="compositionally biased region" description="Basic and acidic residues" evidence="1">
    <location>
        <begin position="67"/>
        <end position="87"/>
    </location>
</feature>
<protein>
    <submittedName>
        <fullName evidence="2">Uncharacterized protein</fullName>
    </submittedName>
</protein>
<evidence type="ECO:0000313" key="3">
    <source>
        <dbReference type="Proteomes" id="UP001165122"/>
    </source>
</evidence>
<feature type="compositionally biased region" description="Basic residues" evidence="1">
    <location>
        <begin position="88"/>
        <end position="100"/>
    </location>
</feature>
<evidence type="ECO:0000313" key="2">
    <source>
        <dbReference type="EMBL" id="GMH57114.1"/>
    </source>
</evidence>
<dbReference type="Proteomes" id="UP001165122">
    <property type="component" value="Unassembled WGS sequence"/>
</dbReference>
<reference evidence="3" key="1">
    <citation type="journal article" date="2023" name="Commun. Biol.">
        <title>Genome analysis of Parmales, the sister group of diatoms, reveals the evolutionary specialization of diatoms from phago-mixotrophs to photoautotrophs.</title>
        <authorList>
            <person name="Ban H."/>
            <person name="Sato S."/>
            <person name="Yoshikawa S."/>
            <person name="Yamada K."/>
            <person name="Nakamura Y."/>
            <person name="Ichinomiya M."/>
            <person name="Sato N."/>
            <person name="Blanc-Mathieu R."/>
            <person name="Endo H."/>
            <person name="Kuwata A."/>
            <person name="Ogata H."/>
        </authorList>
    </citation>
    <scope>NUCLEOTIDE SEQUENCE [LARGE SCALE GENOMIC DNA]</scope>
    <source>
        <strain evidence="3">NIES 3700</strain>
    </source>
</reference>
<dbReference type="EMBL" id="BRXW01000459">
    <property type="protein sequence ID" value="GMH57114.1"/>
    <property type="molecule type" value="Genomic_DNA"/>
</dbReference>
<accession>A0A9W6ZV76</accession>
<keyword evidence="3" id="KW-1185">Reference proteome</keyword>
<organism evidence="2 3">
    <name type="scientific">Triparma laevis f. longispina</name>
    <dbReference type="NCBI Taxonomy" id="1714387"/>
    <lineage>
        <taxon>Eukaryota</taxon>
        <taxon>Sar</taxon>
        <taxon>Stramenopiles</taxon>
        <taxon>Ochrophyta</taxon>
        <taxon>Bolidophyceae</taxon>
        <taxon>Parmales</taxon>
        <taxon>Triparmaceae</taxon>
        <taxon>Triparma</taxon>
    </lineage>
</organism>
<evidence type="ECO:0000256" key="1">
    <source>
        <dbReference type="SAM" id="MobiDB-lite"/>
    </source>
</evidence>